<evidence type="ECO:0000313" key="1">
    <source>
        <dbReference type="EMBL" id="MCA0154350.1"/>
    </source>
</evidence>
<accession>A0ABS7Y512</accession>
<dbReference type="Proteomes" id="UP001198402">
    <property type="component" value="Unassembled WGS sequence"/>
</dbReference>
<dbReference type="EMBL" id="JAIUJS010000010">
    <property type="protein sequence ID" value="MCA0154350.1"/>
    <property type="molecule type" value="Genomic_DNA"/>
</dbReference>
<keyword evidence="2" id="KW-1185">Reference proteome</keyword>
<protein>
    <submittedName>
        <fullName evidence="1">Uncharacterized protein</fullName>
    </submittedName>
</protein>
<evidence type="ECO:0000313" key="2">
    <source>
        <dbReference type="Proteomes" id="UP001198402"/>
    </source>
</evidence>
<comment type="caution">
    <text evidence="1">The sequence shown here is derived from an EMBL/GenBank/DDBJ whole genome shotgun (WGS) entry which is preliminary data.</text>
</comment>
<gene>
    <name evidence="1" type="ORF">LBV24_14060</name>
</gene>
<organism evidence="1 2">
    <name type="scientific">Winogradskyella vincentii</name>
    <dbReference type="NCBI Taxonomy" id="2877122"/>
    <lineage>
        <taxon>Bacteria</taxon>
        <taxon>Pseudomonadati</taxon>
        <taxon>Bacteroidota</taxon>
        <taxon>Flavobacteriia</taxon>
        <taxon>Flavobacteriales</taxon>
        <taxon>Flavobacteriaceae</taxon>
        <taxon>Winogradskyella</taxon>
    </lineage>
</organism>
<reference evidence="2" key="1">
    <citation type="submission" date="2023-07" db="EMBL/GenBank/DDBJ databases">
        <authorList>
            <person name="Yue Y."/>
        </authorList>
    </citation>
    <scope>NUCLEOTIDE SEQUENCE [LARGE SCALE GENOMIC DNA]</scope>
    <source>
        <strain evidence="2">2Y89</strain>
    </source>
</reference>
<dbReference type="RefSeq" id="WP_224479296.1">
    <property type="nucleotide sequence ID" value="NZ_JAIUJS010000010.1"/>
</dbReference>
<sequence length="499" mass="59326">MIALNSIINTFNSDDQQRFITYLESKNKRKDTKNIQLFKALSNEELSSKEICRQLYNVEQCNAYHALRKRLFQSIIDFIANNNLEDENSIDMEIIKYILASRTFLLQKNYDVAYRILDKAEKVADENSLFPILNEIYHTKIQYAPYYSKISLEELIMKQSENQKKHQLEDQLNIVYAKLTSLLNSINYRGEVIDFESELQTILQQHNIGLNESLSFKSLYQILAIANISALVTTKYYQIEDFVLKSYSILKQKKDTDKQLYYQIQIVYIIANTLFRNKKFEESLNFLQEMQELMLLKKGKHYKDFILKKVLIEALNLNYTNNQQNAIKLVEQIISKKHQDIEALLDLHLSLLMFYFQNGDLISTRSVLSKFYHTDQWYIEKAGIDWVIKKNVAEILLYIELKEEDLLYSRLKSFRRRYKKYLTEIKQTRILTFLNFSEQFYKNPHGFSTKQMKNKIENAFTWTTVYKEDIFVMSSYAWLKCKLDDSELYPTTLSFIKTA</sequence>
<name>A0ABS7Y512_9FLAO</name>
<proteinExistence type="predicted"/>